<dbReference type="GO" id="GO:0016491">
    <property type="term" value="F:oxidoreductase activity"/>
    <property type="evidence" value="ECO:0007669"/>
    <property type="project" value="UniProtKB-KW"/>
</dbReference>
<keyword evidence="4 5" id="KW-0560">Oxidoreductase</keyword>
<accession>A0A4V2V1B4</accession>
<comment type="similarity">
    <text evidence="2 5">Belongs to the carotenoid/retinoid oxidoreductase family.</text>
</comment>
<dbReference type="NCBIfam" id="NF045637">
    <property type="entry name" value="carotdesatCrtDProt"/>
    <property type="match status" value="1"/>
</dbReference>
<evidence type="ECO:0000259" key="6">
    <source>
        <dbReference type="Pfam" id="PF01593"/>
    </source>
</evidence>
<gene>
    <name evidence="7" type="ORF">EDC35_106189</name>
</gene>
<sequence length="507" mass="55151">MRIEGDCTLMPTEKAIVVGAGIGGLVSAIQLASRGVQVRLFERAGTPGGKMREVRIGEHRLDAGPTVFTMRWIFDDIFAEAGARLDDYLQLRPAEIIARHAWSEHERLDLFADQARTVAAIGDFAGAAAARGYQSFCEQARAIYETLDETFIRSTQPSLLGLIGRCGVRGFGGLRDIKPYDSLWQSLGEHFKDQRLRQLFGRYSTYCGSSPFQAPATLMLIAHVERQGVWLVEGGMHQTAVALARLAQANGVGIEYNMDVTEILIEYGRAAGVRLANGESIRADAVIVNGDPSALSSGHFGKGATKSVARVSPKDRSLSAMTWNLVAETHGFPLLRHNIFFARDYAAEFDDIFRHARLPREGTVYICALDRDERNQTASLGAERLFCLLNAPARGDTHPFDAAEIEQCEQRVFSLLERCGLKVTRNPEHSLVTTPAMFDRLFPATGGALYGQATHGWKASFNRPASRTRIPGLYLAGGATHPGAGVPMAAMSGRLAAASLLADLAST</sequence>
<dbReference type="AlphaFoldDB" id="A0A4V2V1B4"/>
<dbReference type="InterPro" id="IPR002937">
    <property type="entry name" value="Amino_oxidase"/>
</dbReference>
<name>A0A4V2V1B4_9GAMM</name>
<dbReference type="PANTHER" id="PTHR43734:SF7">
    <property type="entry name" value="4,4'-DIAPONEUROSPORENE OXYGENASE"/>
    <property type="match status" value="1"/>
</dbReference>
<comment type="caution">
    <text evidence="7">The sequence shown here is derived from an EMBL/GenBank/DDBJ whole genome shotgun (WGS) entry which is preliminary data.</text>
</comment>
<dbReference type="Proteomes" id="UP000295717">
    <property type="component" value="Unassembled WGS sequence"/>
</dbReference>
<evidence type="ECO:0000256" key="5">
    <source>
        <dbReference type="RuleBase" id="RU362075"/>
    </source>
</evidence>
<keyword evidence="3 5" id="KW-0125">Carotenoid biosynthesis</keyword>
<dbReference type="Gene3D" id="3.50.50.60">
    <property type="entry name" value="FAD/NAD(P)-binding domain"/>
    <property type="match status" value="2"/>
</dbReference>
<dbReference type="PANTHER" id="PTHR43734">
    <property type="entry name" value="PHYTOENE DESATURASE"/>
    <property type="match status" value="1"/>
</dbReference>
<proteinExistence type="inferred from homology"/>
<feature type="domain" description="Amine oxidase" evidence="6">
    <location>
        <begin position="22"/>
        <end position="500"/>
    </location>
</feature>
<dbReference type="InterPro" id="IPR054841">
    <property type="entry name" value="carotdesatCrtD"/>
</dbReference>
<keyword evidence="8" id="KW-1185">Reference proteome</keyword>
<evidence type="ECO:0000313" key="7">
    <source>
        <dbReference type="EMBL" id="TCT20262.1"/>
    </source>
</evidence>
<dbReference type="SUPFAM" id="SSF51905">
    <property type="entry name" value="FAD/NAD(P)-binding domain"/>
    <property type="match status" value="1"/>
</dbReference>
<comment type="pathway">
    <text evidence="1 5">Carotenoid biosynthesis.</text>
</comment>
<dbReference type="GO" id="GO:0016117">
    <property type="term" value="P:carotenoid biosynthetic process"/>
    <property type="evidence" value="ECO:0007669"/>
    <property type="project" value="UniProtKB-KW"/>
</dbReference>
<evidence type="ECO:0000313" key="8">
    <source>
        <dbReference type="Proteomes" id="UP000295717"/>
    </source>
</evidence>
<organism evidence="7 8">
    <name type="scientific">Thiobaca trueperi</name>
    <dbReference type="NCBI Taxonomy" id="127458"/>
    <lineage>
        <taxon>Bacteria</taxon>
        <taxon>Pseudomonadati</taxon>
        <taxon>Pseudomonadota</taxon>
        <taxon>Gammaproteobacteria</taxon>
        <taxon>Chromatiales</taxon>
        <taxon>Chromatiaceae</taxon>
        <taxon>Thiobaca</taxon>
    </lineage>
</organism>
<dbReference type="EMBL" id="SMAO01000006">
    <property type="protein sequence ID" value="TCT20262.1"/>
    <property type="molecule type" value="Genomic_DNA"/>
</dbReference>
<dbReference type="NCBIfam" id="TIGR02734">
    <property type="entry name" value="crtI_fam"/>
    <property type="match status" value="1"/>
</dbReference>
<evidence type="ECO:0000256" key="3">
    <source>
        <dbReference type="ARBA" id="ARBA00022746"/>
    </source>
</evidence>
<reference evidence="7 8" key="1">
    <citation type="submission" date="2019-03" db="EMBL/GenBank/DDBJ databases">
        <title>Genomic Encyclopedia of Type Strains, Phase IV (KMG-IV): sequencing the most valuable type-strain genomes for metagenomic binning, comparative biology and taxonomic classification.</title>
        <authorList>
            <person name="Goeker M."/>
        </authorList>
    </citation>
    <scope>NUCLEOTIDE SEQUENCE [LARGE SCALE GENOMIC DNA]</scope>
    <source>
        <strain evidence="7 8">DSM 13587</strain>
    </source>
</reference>
<dbReference type="InterPro" id="IPR014105">
    <property type="entry name" value="Carotenoid/retinoid_OxRdtase"/>
</dbReference>
<evidence type="ECO:0000256" key="1">
    <source>
        <dbReference type="ARBA" id="ARBA00004829"/>
    </source>
</evidence>
<evidence type="ECO:0000256" key="4">
    <source>
        <dbReference type="ARBA" id="ARBA00023002"/>
    </source>
</evidence>
<evidence type="ECO:0000256" key="2">
    <source>
        <dbReference type="ARBA" id="ARBA00006046"/>
    </source>
</evidence>
<dbReference type="InterPro" id="IPR036188">
    <property type="entry name" value="FAD/NAD-bd_sf"/>
</dbReference>
<protein>
    <submittedName>
        <fullName evidence="7">1-hydroxycarotenoid 3,4-desaturase</fullName>
    </submittedName>
</protein>
<dbReference type="Pfam" id="PF01593">
    <property type="entry name" value="Amino_oxidase"/>
    <property type="match status" value="1"/>
</dbReference>